<evidence type="ECO:0000313" key="2">
    <source>
        <dbReference type="EMBL" id="MFB9907205.1"/>
    </source>
</evidence>
<keyword evidence="3" id="KW-1185">Reference proteome</keyword>
<dbReference type="Proteomes" id="UP001589693">
    <property type="component" value="Unassembled WGS sequence"/>
</dbReference>
<accession>A0ABV6A215</accession>
<name>A0ABV6A215_9PSEU</name>
<dbReference type="Gene3D" id="1.10.4030.10">
    <property type="entry name" value="Porin chaperone SurA, peptide-binding domain"/>
    <property type="match status" value="1"/>
</dbReference>
<dbReference type="EMBL" id="JBHLZU010000020">
    <property type="protein sequence ID" value="MFB9907205.1"/>
    <property type="molecule type" value="Genomic_DNA"/>
</dbReference>
<protein>
    <recommendedName>
        <fullName evidence="4">SurA N-terminal domain-containing protein</fullName>
    </recommendedName>
</protein>
<organism evidence="2 3">
    <name type="scientific">Allokutzneria oryzae</name>
    <dbReference type="NCBI Taxonomy" id="1378989"/>
    <lineage>
        <taxon>Bacteria</taxon>
        <taxon>Bacillati</taxon>
        <taxon>Actinomycetota</taxon>
        <taxon>Actinomycetes</taxon>
        <taxon>Pseudonocardiales</taxon>
        <taxon>Pseudonocardiaceae</taxon>
        <taxon>Allokutzneria</taxon>
    </lineage>
</organism>
<feature type="chain" id="PRO_5047144894" description="SurA N-terminal domain-containing protein" evidence="1">
    <location>
        <begin position="30"/>
        <end position="332"/>
    </location>
</feature>
<dbReference type="InterPro" id="IPR027304">
    <property type="entry name" value="Trigger_fact/SurA_dom_sf"/>
</dbReference>
<sequence length="332" mass="34993">MRRYDTVKAISRSSRLVAALAATTGLLLAGCSTGAGQPNAAVIIGDKVIPVSDVQHKLDAGVAVRADYQQLRDQHKLDQAGRAILSVLIRQELAGRLAQREGVPVSDSAVDAVMARIGGTVPDDAFPAYDLQGVRDLVRSQLEAEAVGKKYATRTAVTFDAVFATTRAEAMAKAKQMAKGEEAIRQLVKDETAKKQQATLGTTLNFAQAKASYAVSPLFGTAAGTIVAFPVADDSGQLEQQTTPTSQWMVAHVRSRNTGAPAPANPAGGQQTPEGMSQLYVPLGLSMISMLGDELGMQVNPRYGVWDLVKTQLVPSTGEKAAFQIKAGTTAS</sequence>
<dbReference type="RefSeq" id="WP_377856913.1">
    <property type="nucleotide sequence ID" value="NZ_JBHLZU010000020.1"/>
</dbReference>
<gene>
    <name evidence="2" type="ORF">ACFFQA_24990</name>
</gene>
<evidence type="ECO:0000313" key="3">
    <source>
        <dbReference type="Proteomes" id="UP001589693"/>
    </source>
</evidence>
<dbReference type="SUPFAM" id="SSF109998">
    <property type="entry name" value="Triger factor/SurA peptide-binding domain-like"/>
    <property type="match status" value="1"/>
</dbReference>
<evidence type="ECO:0000256" key="1">
    <source>
        <dbReference type="SAM" id="SignalP"/>
    </source>
</evidence>
<dbReference type="PROSITE" id="PS51257">
    <property type="entry name" value="PROKAR_LIPOPROTEIN"/>
    <property type="match status" value="1"/>
</dbReference>
<feature type="signal peptide" evidence="1">
    <location>
        <begin position="1"/>
        <end position="29"/>
    </location>
</feature>
<proteinExistence type="predicted"/>
<reference evidence="2 3" key="1">
    <citation type="submission" date="2024-09" db="EMBL/GenBank/DDBJ databases">
        <authorList>
            <person name="Sun Q."/>
            <person name="Mori K."/>
        </authorList>
    </citation>
    <scope>NUCLEOTIDE SEQUENCE [LARGE SCALE GENOMIC DNA]</scope>
    <source>
        <strain evidence="2 3">TBRC 7907</strain>
    </source>
</reference>
<keyword evidence="1" id="KW-0732">Signal</keyword>
<comment type="caution">
    <text evidence="2">The sequence shown here is derived from an EMBL/GenBank/DDBJ whole genome shotgun (WGS) entry which is preliminary data.</text>
</comment>
<evidence type="ECO:0008006" key="4">
    <source>
        <dbReference type="Google" id="ProtNLM"/>
    </source>
</evidence>